<dbReference type="EMBL" id="JBHSFA010000007">
    <property type="protein sequence ID" value="MFC4542562.1"/>
    <property type="molecule type" value="Genomic_DNA"/>
</dbReference>
<organism evidence="3 4">
    <name type="scientific">Halosolutus amylolyticus</name>
    <dbReference type="NCBI Taxonomy" id="2932267"/>
    <lineage>
        <taxon>Archaea</taxon>
        <taxon>Methanobacteriati</taxon>
        <taxon>Methanobacteriota</taxon>
        <taxon>Stenosarchaea group</taxon>
        <taxon>Halobacteria</taxon>
        <taxon>Halobacteriales</taxon>
        <taxon>Natrialbaceae</taxon>
        <taxon>Halosolutus</taxon>
    </lineage>
</organism>
<evidence type="ECO:0000313" key="4">
    <source>
        <dbReference type="Proteomes" id="UP001595898"/>
    </source>
</evidence>
<dbReference type="InterPro" id="IPR005353">
    <property type="entry name" value="UPF0146"/>
</dbReference>
<comment type="caution">
    <text evidence="3">The sequence shown here is derived from an EMBL/GenBank/DDBJ whole genome shotgun (WGS) entry which is preliminary data.</text>
</comment>
<evidence type="ECO:0000256" key="1">
    <source>
        <dbReference type="ARBA" id="ARBA00006969"/>
    </source>
</evidence>
<proteinExistence type="inferred from homology"/>
<sequence length="139" mass="15432">MSHSRRNLRPMRDYLCDYERVVEVGIGRRTDLAAALAQQGIAVTATDVYDRDTPDGVRFVRDNVVDPDRSVYADADAIYARNLPPELHRPALAVARAVDADFLFTTLGGDQPAVPVERKTIREGTLYVARAIDDGYSSH</sequence>
<comment type="similarity">
    <text evidence="1 2">Belongs to the UPF0146 family.</text>
</comment>
<dbReference type="InterPro" id="IPR029063">
    <property type="entry name" value="SAM-dependent_MTases_sf"/>
</dbReference>
<dbReference type="SUPFAM" id="SSF53335">
    <property type="entry name" value="S-adenosyl-L-methionine-dependent methyltransferases"/>
    <property type="match status" value="1"/>
</dbReference>
<accession>A0ABD5PPU7</accession>
<gene>
    <name evidence="3" type="ORF">ACFO5R_11595</name>
</gene>
<keyword evidence="4" id="KW-1185">Reference proteome</keyword>
<dbReference type="Gene3D" id="3.40.50.150">
    <property type="entry name" value="Vaccinia Virus protein VP39"/>
    <property type="match status" value="1"/>
</dbReference>
<evidence type="ECO:0000313" key="3">
    <source>
        <dbReference type="EMBL" id="MFC4542562.1"/>
    </source>
</evidence>
<name>A0ABD5PPU7_9EURY</name>
<dbReference type="RefSeq" id="WP_250140740.1">
    <property type="nucleotide sequence ID" value="NZ_JALIQP010000002.1"/>
</dbReference>
<dbReference type="AlphaFoldDB" id="A0ABD5PPU7"/>
<dbReference type="HAMAP" id="MF_00341">
    <property type="entry name" value="UPF0146"/>
    <property type="match status" value="1"/>
</dbReference>
<evidence type="ECO:0000256" key="2">
    <source>
        <dbReference type="HAMAP-Rule" id="MF_00341"/>
    </source>
</evidence>
<reference evidence="3 4" key="1">
    <citation type="journal article" date="2019" name="Int. J. Syst. Evol. Microbiol.">
        <title>The Global Catalogue of Microorganisms (GCM) 10K type strain sequencing project: providing services to taxonomists for standard genome sequencing and annotation.</title>
        <authorList>
            <consortium name="The Broad Institute Genomics Platform"/>
            <consortium name="The Broad Institute Genome Sequencing Center for Infectious Disease"/>
            <person name="Wu L."/>
            <person name="Ma J."/>
        </authorList>
    </citation>
    <scope>NUCLEOTIDE SEQUENCE [LARGE SCALE GENOMIC DNA]</scope>
    <source>
        <strain evidence="3 4">WLHS5</strain>
    </source>
</reference>
<protein>
    <recommendedName>
        <fullName evidence="2">UPF0146 protein ACFO5R_11595</fullName>
    </recommendedName>
</protein>
<dbReference type="Pfam" id="PF03686">
    <property type="entry name" value="UPF0146"/>
    <property type="match status" value="1"/>
</dbReference>
<dbReference type="Proteomes" id="UP001595898">
    <property type="component" value="Unassembled WGS sequence"/>
</dbReference>